<keyword evidence="7" id="KW-1185">Reference proteome</keyword>
<evidence type="ECO:0000256" key="1">
    <source>
        <dbReference type="ARBA" id="ARBA00022617"/>
    </source>
</evidence>
<feature type="domain" description="Cytochrome c" evidence="5">
    <location>
        <begin position="28"/>
        <end position="119"/>
    </location>
</feature>
<protein>
    <recommendedName>
        <fullName evidence="5">Cytochrome c domain-containing protein</fullName>
    </recommendedName>
</protein>
<evidence type="ECO:0000256" key="2">
    <source>
        <dbReference type="ARBA" id="ARBA00022723"/>
    </source>
</evidence>
<dbReference type="AlphaFoldDB" id="D5V2Z2"/>
<dbReference type="GO" id="GO:0009055">
    <property type="term" value="F:electron transfer activity"/>
    <property type="evidence" value="ECO:0007669"/>
    <property type="project" value="InterPro"/>
</dbReference>
<proteinExistence type="predicted"/>
<gene>
    <name evidence="6" type="ordered locus">Arnit_0910</name>
</gene>
<accession>D5V2Z2</accession>
<dbReference type="STRING" id="572480.Arnit_0910"/>
<dbReference type="HOGENOM" id="CLU_145217_0_0_7"/>
<dbReference type="InterPro" id="IPR009056">
    <property type="entry name" value="Cyt_c-like_dom"/>
</dbReference>
<dbReference type="OrthoDB" id="5328547at2"/>
<dbReference type="RefSeq" id="WP_013134719.1">
    <property type="nucleotide sequence ID" value="NC_014166.1"/>
</dbReference>
<keyword evidence="2 4" id="KW-0479">Metal-binding</keyword>
<keyword evidence="3 4" id="KW-0408">Iron</keyword>
<sequence length="120" mass="13836" precursor="true">MRIVKLVMIFLFINISFAKDIINNSFITEYEYGAMLYENPRGIGCNKCHGDGDKSLVIAKYKDKKNMTKTLVAPAIKNVPFEDYVDVLTTKRGSSNIMPSYFLTNDEIKSIYFYVRNLKK</sequence>
<reference evidence="6 7" key="1">
    <citation type="journal article" date="2010" name="Stand. Genomic Sci.">
        <title>Complete genome sequence of Arcobacter nitrofigilis type strain (CI).</title>
        <authorList>
            <person name="Pati A."/>
            <person name="Gronow S."/>
            <person name="Lapidus A."/>
            <person name="Copeland A."/>
            <person name="Glavina Del Rio T."/>
            <person name="Nolan M."/>
            <person name="Lucas S."/>
            <person name="Tice H."/>
            <person name="Cheng J.F."/>
            <person name="Han C."/>
            <person name="Chertkov O."/>
            <person name="Bruce D."/>
            <person name="Tapia R."/>
            <person name="Goodwin L."/>
            <person name="Pitluck S."/>
            <person name="Liolios K."/>
            <person name="Ivanova N."/>
            <person name="Mavromatis K."/>
            <person name="Chen A."/>
            <person name="Palaniappan K."/>
            <person name="Land M."/>
            <person name="Hauser L."/>
            <person name="Chang Y.J."/>
            <person name="Jeffries C.D."/>
            <person name="Detter J.C."/>
            <person name="Rohde M."/>
            <person name="Goker M."/>
            <person name="Bristow J."/>
            <person name="Eisen J.A."/>
            <person name="Markowitz V."/>
            <person name="Hugenholtz P."/>
            <person name="Klenk H.P."/>
            <person name="Kyrpides N.C."/>
        </authorList>
    </citation>
    <scope>NUCLEOTIDE SEQUENCE [LARGE SCALE GENOMIC DNA]</scope>
    <source>
        <strain evidence="7">ATCC 33309 / DSM 7299 / CCUG 15893 / LMG 7604 / NCTC 12251 / CI</strain>
    </source>
</reference>
<dbReference type="PROSITE" id="PS51007">
    <property type="entry name" value="CYTC"/>
    <property type="match status" value="1"/>
</dbReference>
<dbReference type="eggNOG" id="COG2010">
    <property type="taxonomic scope" value="Bacteria"/>
</dbReference>
<dbReference type="SUPFAM" id="SSF46626">
    <property type="entry name" value="Cytochrome c"/>
    <property type="match status" value="1"/>
</dbReference>
<evidence type="ECO:0000256" key="3">
    <source>
        <dbReference type="ARBA" id="ARBA00023004"/>
    </source>
</evidence>
<dbReference type="GO" id="GO:0046872">
    <property type="term" value="F:metal ion binding"/>
    <property type="evidence" value="ECO:0007669"/>
    <property type="project" value="UniProtKB-KW"/>
</dbReference>
<organism evidence="6 7">
    <name type="scientific">Arcobacter nitrofigilis (strain ATCC 33309 / DSM 7299 / CCUG 15893 / LMG 7604 / NCTC 12251 / CI)</name>
    <name type="common">Campylobacter nitrofigilis</name>
    <dbReference type="NCBI Taxonomy" id="572480"/>
    <lineage>
        <taxon>Bacteria</taxon>
        <taxon>Pseudomonadati</taxon>
        <taxon>Campylobacterota</taxon>
        <taxon>Epsilonproteobacteria</taxon>
        <taxon>Campylobacterales</taxon>
        <taxon>Arcobacteraceae</taxon>
        <taxon>Arcobacter</taxon>
    </lineage>
</organism>
<evidence type="ECO:0000256" key="4">
    <source>
        <dbReference type="PROSITE-ProRule" id="PRU00433"/>
    </source>
</evidence>
<dbReference type="Gene3D" id="1.10.760.10">
    <property type="entry name" value="Cytochrome c-like domain"/>
    <property type="match status" value="1"/>
</dbReference>
<dbReference type="EMBL" id="CP001999">
    <property type="protein sequence ID" value="ADG92574.1"/>
    <property type="molecule type" value="Genomic_DNA"/>
</dbReference>
<dbReference type="GO" id="GO:0020037">
    <property type="term" value="F:heme binding"/>
    <property type="evidence" value="ECO:0007669"/>
    <property type="project" value="InterPro"/>
</dbReference>
<name>D5V2Z2_ARCNC</name>
<evidence type="ECO:0000313" key="7">
    <source>
        <dbReference type="Proteomes" id="UP000000939"/>
    </source>
</evidence>
<dbReference type="KEGG" id="ant:Arnit_0910"/>
<evidence type="ECO:0000259" key="5">
    <source>
        <dbReference type="PROSITE" id="PS51007"/>
    </source>
</evidence>
<dbReference type="InterPro" id="IPR036909">
    <property type="entry name" value="Cyt_c-like_dom_sf"/>
</dbReference>
<dbReference type="Proteomes" id="UP000000939">
    <property type="component" value="Chromosome"/>
</dbReference>
<evidence type="ECO:0000313" key="6">
    <source>
        <dbReference type="EMBL" id="ADG92574.1"/>
    </source>
</evidence>
<keyword evidence="1 4" id="KW-0349">Heme</keyword>